<proteinExistence type="predicted"/>
<organism evidence="2 3">
    <name type="scientific">Pseudomonas savastanoi pv. glycinea str. race 4</name>
    <dbReference type="NCBI Taxonomy" id="875330"/>
    <lineage>
        <taxon>Bacteria</taxon>
        <taxon>Pseudomonadati</taxon>
        <taxon>Pseudomonadota</taxon>
        <taxon>Gammaproteobacteria</taxon>
        <taxon>Pseudomonadales</taxon>
        <taxon>Pseudomonadaceae</taxon>
        <taxon>Pseudomonas</taxon>
    </lineage>
</organism>
<gene>
    <name evidence="2" type="ORF">Pgy4_30040</name>
</gene>
<feature type="domain" description="HTH IS21-type" evidence="1">
    <location>
        <begin position="69"/>
        <end position="132"/>
    </location>
</feature>
<dbReference type="AlphaFoldDB" id="F3CD81"/>
<dbReference type="InterPro" id="IPR017894">
    <property type="entry name" value="HTH_IS21_transposase_type"/>
</dbReference>
<dbReference type="PROSITE" id="PS50531">
    <property type="entry name" value="HTH_IS21"/>
    <property type="match status" value="1"/>
</dbReference>
<accession>F3CD81</accession>
<evidence type="ECO:0000313" key="2">
    <source>
        <dbReference type="EMBL" id="EGH17223.1"/>
    </source>
</evidence>
<dbReference type="Proteomes" id="UP000005466">
    <property type="component" value="Unassembled WGS sequence"/>
</dbReference>
<dbReference type="Gene3D" id="1.10.10.60">
    <property type="entry name" value="Homeodomain-like"/>
    <property type="match status" value="1"/>
</dbReference>
<protein>
    <submittedName>
        <fullName evidence="2">Fused ISPsy20 transposase IstB/transcriptional regulator LysR family protein</fullName>
    </submittedName>
</protein>
<comment type="caution">
    <text evidence="2">The sequence shown here is derived from an EMBL/GenBank/DDBJ whole genome shotgun (WGS) entry which is preliminary data.</text>
</comment>
<dbReference type="EMBL" id="ADWY01001601">
    <property type="protein sequence ID" value="EGH17223.1"/>
    <property type="molecule type" value="Genomic_DNA"/>
</dbReference>
<dbReference type="SUPFAM" id="SSF46689">
    <property type="entry name" value="Homeodomain-like"/>
    <property type="match status" value="1"/>
</dbReference>
<evidence type="ECO:0000313" key="3">
    <source>
        <dbReference type="Proteomes" id="UP000005466"/>
    </source>
</evidence>
<evidence type="ECO:0000259" key="1">
    <source>
        <dbReference type="PROSITE" id="PS50531"/>
    </source>
</evidence>
<feature type="non-terminal residue" evidence="2">
    <location>
        <position position="156"/>
    </location>
</feature>
<dbReference type="HOGENOM" id="CLU_1690523_0_0_6"/>
<name>F3CD81_PSESG</name>
<reference evidence="2 3" key="1">
    <citation type="journal article" date="2011" name="PLoS Pathog.">
        <title>Dynamic evolution of pathogenicity revealed by sequencing and comparative genomics of 19 Pseudomonas syringae isolates.</title>
        <authorList>
            <person name="Baltrus D.A."/>
            <person name="Nishimura M.T."/>
            <person name="Romanchuk A."/>
            <person name="Chang J.H."/>
            <person name="Mukhtar M.S."/>
            <person name="Cherkis K."/>
            <person name="Roach J."/>
            <person name="Grant S.R."/>
            <person name="Jones C.D."/>
            <person name="Dangl J.L."/>
        </authorList>
    </citation>
    <scope>NUCLEOTIDE SEQUENCE [LARGE SCALE GENOMIC DNA]</scope>
    <source>
        <strain evidence="3">race 4</strain>
    </source>
</reference>
<dbReference type="InterPro" id="IPR009057">
    <property type="entry name" value="Homeodomain-like_sf"/>
</dbReference>
<sequence length="156" mass="18008">MRPPTRVFCVVIEKTARELAGTSCLELGVAADRKLTHLRLFCRLKTDPGVQLLLLTFRAGEHRVISMEMMGKIRRMYFRDKLSLHQIAKRTGLSRNTIRKWIRPPETKQPVYQRRAAFNKLSPFHATLEQALKADSLRAKHNRRTAKALFEQIKGG</sequence>